<dbReference type="EMBL" id="AONB01000014">
    <property type="protein sequence ID" value="EXJ10392.1"/>
    <property type="molecule type" value="Genomic_DNA"/>
</dbReference>
<dbReference type="SUPFAM" id="SSF82051">
    <property type="entry name" value="Obg GTP-binding protein N-terminal domain"/>
    <property type="match status" value="1"/>
</dbReference>
<dbReference type="PROSITE" id="PS51883">
    <property type="entry name" value="OBG"/>
    <property type="match status" value="1"/>
</dbReference>
<organism evidence="2 3">
    <name type="scientific">Nitrincola nitratireducens</name>
    <dbReference type="NCBI Taxonomy" id="1229521"/>
    <lineage>
        <taxon>Bacteria</taxon>
        <taxon>Pseudomonadati</taxon>
        <taxon>Pseudomonadota</taxon>
        <taxon>Gammaproteobacteria</taxon>
        <taxon>Oceanospirillales</taxon>
        <taxon>Oceanospirillaceae</taxon>
        <taxon>Nitrincola</taxon>
    </lineage>
</organism>
<proteinExistence type="predicted"/>
<dbReference type="Gene3D" id="2.70.210.12">
    <property type="entry name" value="GTP1/OBG domain"/>
    <property type="match status" value="1"/>
</dbReference>
<dbReference type="Pfam" id="PF01018">
    <property type="entry name" value="GTP1_OBG"/>
    <property type="match status" value="1"/>
</dbReference>
<dbReference type="InterPro" id="IPR006169">
    <property type="entry name" value="GTP1_OBG_dom"/>
</dbReference>
<reference evidence="3" key="1">
    <citation type="submission" date="2012-11" db="EMBL/GenBank/DDBJ databases">
        <authorList>
            <person name="Singh A."/>
            <person name="Pinnaka A.K."/>
            <person name="Vaidya B."/>
        </authorList>
    </citation>
    <scope>NUCLEOTIDE SEQUENCE [LARGE SCALE GENOMIC DNA]</scope>
    <source>
        <strain evidence="3">AK23</strain>
    </source>
</reference>
<dbReference type="Proteomes" id="UP000019464">
    <property type="component" value="Unassembled WGS sequence"/>
</dbReference>
<accession>W9V2P6</accession>
<sequence length="90" mass="10271">MRLWMLVRQCCHKDVDSPLAGELPILGLNPLGGKKMKFVDEATITVEAGKGGNGCMSFRREKFIRRVDLMGVMEVMEDRYGLRRTRVSIR</sequence>
<feature type="domain" description="Obg" evidence="1">
    <location>
        <begin position="36"/>
        <end position="90"/>
    </location>
</feature>
<keyword evidence="3" id="KW-1185">Reference proteome</keyword>
<comment type="caution">
    <text evidence="2">The sequence shown here is derived from an EMBL/GenBank/DDBJ whole genome shotgun (WGS) entry which is preliminary data.</text>
</comment>
<dbReference type="AlphaFoldDB" id="W9V2P6"/>
<evidence type="ECO:0000259" key="1">
    <source>
        <dbReference type="PROSITE" id="PS51883"/>
    </source>
</evidence>
<dbReference type="PATRIC" id="fig|1229521.3.peg.2748"/>
<gene>
    <name evidence="2" type="primary">obg_1</name>
    <name evidence="2" type="ORF">D791_02720</name>
</gene>
<dbReference type="GO" id="GO:0042254">
    <property type="term" value="P:ribosome biogenesis"/>
    <property type="evidence" value="ECO:0007669"/>
    <property type="project" value="UniProtKB-UniRule"/>
</dbReference>
<protein>
    <submittedName>
        <fullName evidence="2">GTP-binding protein obg</fullName>
    </submittedName>
</protein>
<dbReference type="InterPro" id="IPR036726">
    <property type="entry name" value="GTP1_OBG_dom_sf"/>
</dbReference>
<dbReference type="STRING" id="1229521.D791_02720"/>
<reference evidence="2 3" key="2">
    <citation type="journal article" date="2015" name="Syst. Appl. Microbiol.">
        <title>Nitrincola nitratireducens sp. nov. isolated from a haloalkaline crater lake.</title>
        <authorList>
            <person name="Singh A."/>
            <person name="Vaidya B."/>
            <person name="Tanuku N.R."/>
            <person name="Pinnaka A.K."/>
        </authorList>
    </citation>
    <scope>NUCLEOTIDE SEQUENCE [LARGE SCALE GENOMIC DNA]</scope>
    <source>
        <strain evidence="2 3">AK23</strain>
    </source>
</reference>
<name>W9V2P6_9GAMM</name>
<evidence type="ECO:0000313" key="2">
    <source>
        <dbReference type="EMBL" id="EXJ10392.1"/>
    </source>
</evidence>
<evidence type="ECO:0000313" key="3">
    <source>
        <dbReference type="Proteomes" id="UP000019464"/>
    </source>
</evidence>